<evidence type="ECO:0000313" key="3">
    <source>
        <dbReference type="Proteomes" id="UP000050525"/>
    </source>
</evidence>
<evidence type="ECO:0000313" key="2">
    <source>
        <dbReference type="EMBL" id="KYO17463.1"/>
    </source>
</evidence>
<dbReference type="EMBL" id="AKHW03007000">
    <property type="protein sequence ID" value="KYO17463.1"/>
    <property type="molecule type" value="Genomic_DNA"/>
</dbReference>
<evidence type="ECO:0000256" key="1">
    <source>
        <dbReference type="SAM" id="MobiDB-lite"/>
    </source>
</evidence>
<keyword evidence="3" id="KW-1185">Reference proteome</keyword>
<dbReference type="AlphaFoldDB" id="A0A151LYY7"/>
<organism evidence="2 3">
    <name type="scientific">Alligator mississippiensis</name>
    <name type="common">American alligator</name>
    <dbReference type="NCBI Taxonomy" id="8496"/>
    <lineage>
        <taxon>Eukaryota</taxon>
        <taxon>Metazoa</taxon>
        <taxon>Chordata</taxon>
        <taxon>Craniata</taxon>
        <taxon>Vertebrata</taxon>
        <taxon>Euteleostomi</taxon>
        <taxon>Archelosauria</taxon>
        <taxon>Archosauria</taxon>
        <taxon>Crocodylia</taxon>
        <taxon>Alligatoridae</taxon>
        <taxon>Alligatorinae</taxon>
        <taxon>Alligator</taxon>
    </lineage>
</organism>
<sequence>MDASTVENVKAITRTECGSPEIPWQLGYGIGAVEEGELERCSREEKEEANLRGKKEKAGRPQRDQNNLKNHPLPQKACLKIAE</sequence>
<name>A0A151LYY7_ALLMI</name>
<accession>A0A151LYY7</accession>
<reference evidence="2 3" key="1">
    <citation type="journal article" date="2012" name="Genome Biol.">
        <title>Sequencing three crocodilian genomes to illuminate the evolution of archosaurs and amniotes.</title>
        <authorList>
            <person name="St John J.A."/>
            <person name="Braun E.L."/>
            <person name="Isberg S.R."/>
            <person name="Miles L.G."/>
            <person name="Chong A.Y."/>
            <person name="Gongora J."/>
            <person name="Dalzell P."/>
            <person name="Moran C."/>
            <person name="Bed'hom B."/>
            <person name="Abzhanov A."/>
            <person name="Burgess S.C."/>
            <person name="Cooksey A.M."/>
            <person name="Castoe T.A."/>
            <person name="Crawford N.G."/>
            <person name="Densmore L.D."/>
            <person name="Drew J.C."/>
            <person name="Edwards S.V."/>
            <person name="Faircloth B.C."/>
            <person name="Fujita M.K."/>
            <person name="Greenwold M.J."/>
            <person name="Hoffmann F.G."/>
            <person name="Howard J.M."/>
            <person name="Iguchi T."/>
            <person name="Janes D.E."/>
            <person name="Khan S.Y."/>
            <person name="Kohno S."/>
            <person name="de Koning A.J."/>
            <person name="Lance S.L."/>
            <person name="McCarthy F.M."/>
            <person name="McCormack J.E."/>
            <person name="Merchant M.E."/>
            <person name="Peterson D.G."/>
            <person name="Pollock D.D."/>
            <person name="Pourmand N."/>
            <person name="Raney B.J."/>
            <person name="Roessler K.A."/>
            <person name="Sanford J.R."/>
            <person name="Sawyer R.H."/>
            <person name="Schmidt C.J."/>
            <person name="Triplett E.W."/>
            <person name="Tuberville T.D."/>
            <person name="Venegas-Anaya M."/>
            <person name="Howard J.T."/>
            <person name="Jarvis E.D."/>
            <person name="Guillette L.J.Jr."/>
            <person name="Glenn T.C."/>
            <person name="Green R.E."/>
            <person name="Ray D.A."/>
        </authorList>
    </citation>
    <scope>NUCLEOTIDE SEQUENCE [LARGE SCALE GENOMIC DNA]</scope>
    <source>
        <strain evidence="2">KSC_2009_1</strain>
    </source>
</reference>
<gene>
    <name evidence="2" type="ORF">Y1Q_0020070</name>
</gene>
<comment type="caution">
    <text evidence="2">The sequence shown here is derived from an EMBL/GenBank/DDBJ whole genome shotgun (WGS) entry which is preliminary data.</text>
</comment>
<feature type="region of interest" description="Disordered" evidence="1">
    <location>
        <begin position="44"/>
        <end position="83"/>
    </location>
</feature>
<feature type="compositionally biased region" description="Basic and acidic residues" evidence="1">
    <location>
        <begin position="44"/>
        <end position="63"/>
    </location>
</feature>
<proteinExistence type="predicted"/>
<dbReference type="Proteomes" id="UP000050525">
    <property type="component" value="Unassembled WGS sequence"/>
</dbReference>
<protein>
    <submittedName>
        <fullName evidence="2">Uncharacterized protein</fullName>
    </submittedName>
</protein>